<dbReference type="AlphaFoldDB" id="A0A6I5ZVU5"/>
<protein>
    <submittedName>
        <fullName evidence="1">IS4 family transposase ISDre1</fullName>
    </submittedName>
</protein>
<evidence type="ECO:0000313" key="1">
    <source>
        <dbReference type="EMBL" id="QGP93779.1"/>
    </source>
</evidence>
<organism evidence="1 2">
    <name type="scientific">Neomoorella glycerini</name>
    <dbReference type="NCBI Taxonomy" id="55779"/>
    <lineage>
        <taxon>Bacteria</taxon>
        <taxon>Bacillati</taxon>
        <taxon>Bacillota</taxon>
        <taxon>Clostridia</taxon>
        <taxon>Neomoorellales</taxon>
        <taxon>Neomoorellaceae</taxon>
        <taxon>Neomoorella</taxon>
    </lineage>
</organism>
<keyword evidence="2" id="KW-1185">Reference proteome</keyword>
<evidence type="ECO:0000313" key="2">
    <source>
        <dbReference type="Proteomes" id="UP000425916"/>
    </source>
</evidence>
<dbReference type="RefSeq" id="WP_156275510.1">
    <property type="nucleotide sequence ID" value="NZ_CP046244.1"/>
</dbReference>
<proteinExistence type="predicted"/>
<dbReference type="EMBL" id="CP046244">
    <property type="protein sequence ID" value="QGP93779.1"/>
    <property type="molecule type" value="Genomic_DNA"/>
</dbReference>
<dbReference type="OrthoDB" id="29496at2"/>
<reference evidence="1 2" key="1">
    <citation type="submission" date="2019-11" db="EMBL/GenBank/DDBJ databases">
        <title>Genome sequence of Moorella glycerini DSM11254.</title>
        <authorList>
            <person name="Poehlein A."/>
            <person name="Boeer T."/>
            <person name="Daniel R."/>
        </authorList>
    </citation>
    <scope>NUCLEOTIDE SEQUENCE [LARGE SCALE GENOMIC DNA]</scope>
    <source>
        <strain evidence="1 2">DSM 11254</strain>
    </source>
</reference>
<dbReference type="Proteomes" id="UP000425916">
    <property type="component" value="Chromosome"/>
</dbReference>
<sequence>MIAFAQLEQLDGLRDISHIFHDPQFSRTINLESISFSQISRRLKDLSPEFNRLLFNYLTTQVGKEIGFVNLRNAIGRIYLIESATISLCLTQYRWAEFRKTKGEVKLNLRLRFYEEEVLPDKAVITPAQPADFLCGKFNAVKLDILNNSKLYAGHHGINLL</sequence>
<name>A0A6I5ZVU5_9FIRM</name>
<gene>
    <name evidence="1" type="ORF">MGLY_32020</name>
</gene>
<accession>A0A6I5ZVU5</accession>